<comment type="similarity">
    <text evidence="1 6 7">Belongs to the acetokinase family.</text>
</comment>
<evidence type="ECO:0000256" key="2">
    <source>
        <dbReference type="ARBA" id="ARBA00022679"/>
    </source>
</evidence>
<evidence type="ECO:0000313" key="8">
    <source>
        <dbReference type="EMBL" id="PIL46114.1"/>
    </source>
</evidence>
<evidence type="ECO:0000256" key="5">
    <source>
        <dbReference type="ARBA" id="ARBA00022840"/>
    </source>
</evidence>
<dbReference type="AlphaFoldDB" id="A0A2G8TJB0"/>
<dbReference type="PANTHER" id="PTHR21060">
    <property type="entry name" value="ACETATE KINASE"/>
    <property type="match status" value="1"/>
</dbReference>
<dbReference type="Proteomes" id="UP000230390">
    <property type="component" value="Unassembled WGS sequence"/>
</dbReference>
<dbReference type="InterPro" id="IPR023865">
    <property type="entry name" value="Aliphatic_acid_kinase_CS"/>
</dbReference>
<protein>
    <recommendedName>
        <fullName evidence="6">Acetate kinase</fullName>
        <ecNumber evidence="6">2.7.2.1</ecNumber>
    </recommendedName>
    <alternativeName>
        <fullName evidence="6">Acetokinase</fullName>
    </alternativeName>
</protein>
<feature type="binding site" evidence="6">
    <location>
        <position position="94"/>
    </location>
    <ligand>
        <name>substrate</name>
    </ligand>
</feature>
<evidence type="ECO:0000256" key="7">
    <source>
        <dbReference type="RuleBase" id="RU003835"/>
    </source>
</evidence>
<comment type="catalytic activity">
    <reaction evidence="6">
        <text>acetate + ATP = acetyl phosphate + ADP</text>
        <dbReference type="Rhea" id="RHEA:11352"/>
        <dbReference type="ChEBI" id="CHEBI:22191"/>
        <dbReference type="ChEBI" id="CHEBI:30089"/>
        <dbReference type="ChEBI" id="CHEBI:30616"/>
        <dbReference type="ChEBI" id="CHEBI:456216"/>
        <dbReference type="EC" id="2.7.2.1"/>
    </reaction>
</comment>
<dbReference type="RefSeq" id="WP_099787003.1">
    <property type="nucleotide sequence ID" value="NZ_JBHLYV010000001.1"/>
</dbReference>
<accession>A0A2G8TJB0</accession>
<keyword evidence="9" id="KW-1185">Reference proteome</keyword>
<keyword evidence="6" id="KW-0460">Magnesium</keyword>
<gene>
    <name evidence="6" type="primary">ackA</name>
    <name evidence="8" type="ORF">CR105_03205</name>
</gene>
<dbReference type="EMBL" id="PDOC01000002">
    <property type="protein sequence ID" value="PIL46114.1"/>
    <property type="molecule type" value="Genomic_DNA"/>
</dbReference>
<dbReference type="InterPro" id="IPR000890">
    <property type="entry name" value="Aliphatic_acid_kin_short-chain"/>
</dbReference>
<dbReference type="Pfam" id="PF00871">
    <property type="entry name" value="Acetate_kinase"/>
    <property type="match status" value="1"/>
</dbReference>
<dbReference type="NCBIfam" id="TIGR00016">
    <property type="entry name" value="ackA"/>
    <property type="match status" value="1"/>
</dbReference>
<dbReference type="PANTHER" id="PTHR21060:SF15">
    <property type="entry name" value="ACETATE KINASE-RELATED"/>
    <property type="match status" value="1"/>
</dbReference>
<dbReference type="InterPro" id="IPR004372">
    <property type="entry name" value="Ac/propionate_kinase"/>
</dbReference>
<feature type="binding site" evidence="6">
    <location>
        <position position="383"/>
    </location>
    <ligand>
        <name>Mg(2+)</name>
        <dbReference type="ChEBI" id="CHEBI:18420"/>
    </ligand>
</feature>
<dbReference type="PIRSF" id="PIRSF000722">
    <property type="entry name" value="Acetate_prop_kin"/>
    <property type="match status" value="1"/>
</dbReference>
<keyword evidence="2 6" id="KW-0808">Transferase</keyword>
<feature type="site" description="Transition state stabilizer" evidence="6">
    <location>
        <position position="243"/>
    </location>
</feature>
<comment type="subunit">
    <text evidence="6">Homodimer.</text>
</comment>
<feature type="binding site" evidence="6">
    <location>
        <position position="13"/>
    </location>
    <ligand>
        <name>Mg(2+)</name>
        <dbReference type="ChEBI" id="CHEBI:18420"/>
    </ligand>
</feature>
<dbReference type="InterPro" id="IPR043129">
    <property type="entry name" value="ATPase_NBD"/>
</dbReference>
<dbReference type="GO" id="GO:0008776">
    <property type="term" value="F:acetate kinase activity"/>
    <property type="evidence" value="ECO:0007669"/>
    <property type="project" value="UniProtKB-UniRule"/>
</dbReference>
<dbReference type="Gene3D" id="3.30.420.40">
    <property type="match status" value="2"/>
</dbReference>
<dbReference type="EC" id="2.7.2.1" evidence="6"/>
<dbReference type="OrthoDB" id="9802453at2"/>
<evidence type="ECO:0000256" key="4">
    <source>
        <dbReference type="ARBA" id="ARBA00022777"/>
    </source>
</evidence>
<dbReference type="GO" id="GO:0000287">
    <property type="term" value="F:magnesium ion binding"/>
    <property type="evidence" value="ECO:0007669"/>
    <property type="project" value="UniProtKB-UniRule"/>
</dbReference>
<comment type="function">
    <text evidence="6">Catalyzes the formation of acetyl phosphate from acetate and ATP. Can also catalyze the reverse reaction.</text>
</comment>
<dbReference type="SUPFAM" id="SSF53067">
    <property type="entry name" value="Actin-like ATPase domain"/>
    <property type="match status" value="2"/>
</dbReference>
<evidence type="ECO:0000256" key="6">
    <source>
        <dbReference type="HAMAP-Rule" id="MF_00020"/>
    </source>
</evidence>
<comment type="cofactor">
    <cofactor evidence="6">
        <name>Mg(2+)</name>
        <dbReference type="ChEBI" id="CHEBI:18420"/>
    </cofactor>
    <cofactor evidence="6">
        <name>Mn(2+)</name>
        <dbReference type="ChEBI" id="CHEBI:29035"/>
    </cofactor>
    <text evidence="6">Mg(2+). Can also accept Mn(2+).</text>
</comment>
<feature type="binding site" evidence="6">
    <location>
        <begin position="285"/>
        <end position="287"/>
    </location>
    <ligand>
        <name>ATP</name>
        <dbReference type="ChEBI" id="CHEBI:30616"/>
    </ligand>
</feature>
<organism evidence="8 9">
    <name type="scientific">Massilia eurypsychrophila</name>
    <dbReference type="NCBI Taxonomy" id="1485217"/>
    <lineage>
        <taxon>Bacteria</taxon>
        <taxon>Pseudomonadati</taxon>
        <taxon>Pseudomonadota</taxon>
        <taxon>Betaproteobacteria</taxon>
        <taxon>Burkholderiales</taxon>
        <taxon>Oxalobacteraceae</taxon>
        <taxon>Telluria group</taxon>
        <taxon>Massilia</taxon>
    </lineage>
</organism>
<evidence type="ECO:0000256" key="3">
    <source>
        <dbReference type="ARBA" id="ARBA00022741"/>
    </source>
</evidence>
<dbReference type="GO" id="GO:0005524">
    <property type="term" value="F:ATP binding"/>
    <property type="evidence" value="ECO:0007669"/>
    <property type="project" value="UniProtKB-KW"/>
</dbReference>
<comment type="caution">
    <text evidence="8">The sequence shown here is derived from an EMBL/GenBank/DDBJ whole genome shotgun (WGS) entry which is preliminary data.</text>
</comment>
<reference evidence="8 9" key="1">
    <citation type="submission" date="2017-10" db="EMBL/GenBank/DDBJ databases">
        <title>Massilia psychrophilum sp. nov., a novel purple-pigmented bacterium isolated from Tianshan glacier, Xinjiang Municipality, China.</title>
        <authorList>
            <person name="Wang H."/>
        </authorList>
    </citation>
    <scope>NUCLEOTIDE SEQUENCE [LARGE SCALE GENOMIC DNA]</scope>
    <source>
        <strain evidence="8 9">JCM 30074</strain>
    </source>
</reference>
<keyword evidence="3 6" id="KW-0547">Nucleotide-binding</keyword>
<keyword evidence="6" id="KW-0963">Cytoplasm</keyword>
<dbReference type="HAMAP" id="MF_00020">
    <property type="entry name" value="Acetate_kinase"/>
    <property type="match status" value="1"/>
</dbReference>
<keyword evidence="5 6" id="KW-0067">ATP-binding</keyword>
<proteinExistence type="inferred from homology"/>
<dbReference type="PROSITE" id="PS01075">
    <property type="entry name" value="ACETATE_KINASE_1"/>
    <property type="match status" value="1"/>
</dbReference>
<comment type="pathway">
    <text evidence="6">Metabolic intermediate biosynthesis; acetyl-CoA biosynthesis; acetyl-CoA from acetate: step 1/2.</text>
</comment>
<sequence length="409" mass="43181">MNIPAKPQLLVINAGSSSIKFALFSTAPIVTAIFEGEISGIGHSGSCFSVRGADSGDTLQRTFAVPDRVTAVNVLVDWLAARLEPASLAAIAHRVVHGGVHVAACEKIDGALLGALYDCATADPEHLPQELHLIEMLRRRYPDVTHIACFDSAFHAGMPAVASMMAIPHRYYDAGVRRFGYHGLSCAYLMRQLGSIIGPDAAAGKVILAHLGGGASVTAVQGGQSRDTTMGFSPAGGIAMGNRSGDIDPGLAWHCFRNEAMEPARFNHMLNHESGLLGVSGSSGDLRELMARQHTDPRAAQAVELFCYQARKAIGAMAAAIKGVTTLVFTAGVGANSAEARERICEGLAHIGVRLDPARNAANAALISADDSLVSVRIIDTDEQWMIAEEARMLLRQDNGSDAGREVHG</sequence>
<feature type="binding site" evidence="6">
    <location>
        <position position="20"/>
    </location>
    <ligand>
        <name>ATP</name>
        <dbReference type="ChEBI" id="CHEBI:30616"/>
    </ligand>
</feature>
<dbReference type="GO" id="GO:0006085">
    <property type="term" value="P:acetyl-CoA biosynthetic process"/>
    <property type="evidence" value="ECO:0007669"/>
    <property type="project" value="UniProtKB-UniRule"/>
</dbReference>
<feature type="binding site" evidence="6">
    <location>
        <begin position="210"/>
        <end position="214"/>
    </location>
    <ligand>
        <name>ATP</name>
        <dbReference type="ChEBI" id="CHEBI:30616"/>
    </ligand>
</feature>
<evidence type="ECO:0000313" key="9">
    <source>
        <dbReference type="Proteomes" id="UP000230390"/>
    </source>
</evidence>
<comment type="subcellular location">
    <subcellularLocation>
        <location evidence="6">Cytoplasm</location>
    </subcellularLocation>
</comment>
<feature type="active site" description="Proton donor/acceptor" evidence="6">
    <location>
        <position position="151"/>
    </location>
</feature>
<dbReference type="UniPathway" id="UPA00340">
    <property type="reaction ID" value="UER00458"/>
</dbReference>
<feature type="site" description="Transition state stabilizer" evidence="6">
    <location>
        <position position="182"/>
    </location>
</feature>
<dbReference type="PROSITE" id="PS01076">
    <property type="entry name" value="ACETATE_KINASE_2"/>
    <property type="match status" value="1"/>
</dbReference>
<name>A0A2G8TJB0_9BURK</name>
<dbReference type="PRINTS" id="PR00471">
    <property type="entry name" value="ACETATEKNASE"/>
</dbReference>
<dbReference type="GO" id="GO:0005737">
    <property type="term" value="C:cytoplasm"/>
    <property type="evidence" value="ECO:0007669"/>
    <property type="project" value="UniProtKB-SubCell"/>
</dbReference>
<keyword evidence="4 6" id="KW-0418">Kinase</keyword>
<dbReference type="GO" id="GO:0006083">
    <property type="term" value="P:acetate metabolic process"/>
    <property type="evidence" value="ECO:0007669"/>
    <property type="project" value="TreeGrafter"/>
</dbReference>
<comment type="caution">
    <text evidence="6">Lacks conserved residue(s) required for the propagation of feature annotation.</text>
</comment>
<keyword evidence="6" id="KW-0479">Metal-binding</keyword>
<evidence type="ECO:0000256" key="1">
    <source>
        <dbReference type="ARBA" id="ARBA00008748"/>
    </source>
</evidence>